<evidence type="ECO:0000313" key="7">
    <source>
        <dbReference type="Proteomes" id="UP001168505"/>
    </source>
</evidence>
<dbReference type="InterPro" id="IPR030390">
    <property type="entry name" value="MeTrfase_TrmA_AS"/>
</dbReference>
<dbReference type="InterPro" id="IPR030391">
    <property type="entry name" value="MeTrfase_TrmA_CS"/>
</dbReference>
<feature type="binding site" evidence="4">
    <location>
        <position position="242"/>
    </location>
    <ligand>
        <name>S-adenosyl-L-methionine</name>
        <dbReference type="ChEBI" id="CHEBI:59789"/>
    </ligand>
</feature>
<reference evidence="6" key="2">
    <citation type="submission" date="2023-08" db="EMBL/GenBank/DDBJ databases">
        <title>Identification and characterization of horizontal gene transfer across gut microbiota members of farm animals based on homology search.</title>
        <authorList>
            <person name="Schwarzerova J."/>
            <person name="Nykrynova M."/>
            <person name="Jureckova K."/>
            <person name="Cejkova D."/>
            <person name="Rychlik I."/>
        </authorList>
    </citation>
    <scope>NUCLEOTIDE SEQUENCE</scope>
    <source>
        <strain evidence="6">15_COKtk</strain>
    </source>
</reference>
<feature type="active site" description="Nucleophile" evidence="4">
    <location>
        <position position="374"/>
    </location>
</feature>
<dbReference type="GO" id="GO:0070475">
    <property type="term" value="P:rRNA base methylation"/>
    <property type="evidence" value="ECO:0007669"/>
    <property type="project" value="TreeGrafter"/>
</dbReference>
<dbReference type="EMBL" id="JAUEIR010000003">
    <property type="protein sequence ID" value="MDN0068922.1"/>
    <property type="molecule type" value="Genomic_DNA"/>
</dbReference>
<organism evidence="6 7">
    <name type="scientific">Collinsella ihumii</name>
    <dbReference type="NCBI Taxonomy" id="1720204"/>
    <lineage>
        <taxon>Bacteria</taxon>
        <taxon>Bacillati</taxon>
        <taxon>Actinomycetota</taxon>
        <taxon>Coriobacteriia</taxon>
        <taxon>Coriobacteriales</taxon>
        <taxon>Coriobacteriaceae</taxon>
        <taxon>Collinsella</taxon>
    </lineage>
</organism>
<feature type="binding site" evidence="4">
    <location>
        <position position="298"/>
    </location>
    <ligand>
        <name>S-adenosyl-L-methionine</name>
        <dbReference type="ChEBI" id="CHEBI:59789"/>
    </ligand>
</feature>
<dbReference type="PROSITE" id="PS01230">
    <property type="entry name" value="TRMA_1"/>
    <property type="match status" value="1"/>
</dbReference>
<dbReference type="PROSITE" id="PS51687">
    <property type="entry name" value="SAM_MT_RNA_M5U"/>
    <property type="match status" value="1"/>
</dbReference>
<proteinExistence type="inferred from homology"/>
<name>A0AAW7JPE0_9ACTN</name>
<dbReference type="AlphaFoldDB" id="A0AAW7JPE0"/>
<evidence type="ECO:0000313" key="6">
    <source>
        <dbReference type="EMBL" id="MDN0068922.1"/>
    </source>
</evidence>
<dbReference type="PANTHER" id="PTHR11061:SF30">
    <property type="entry name" value="TRNA (URACIL(54)-C(5))-METHYLTRANSFERASE"/>
    <property type="match status" value="1"/>
</dbReference>
<evidence type="ECO:0000256" key="2">
    <source>
        <dbReference type="ARBA" id="ARBA00022679"/>
    </source>
</evidence>
<sequence>MPKPSALLKQKRATADGPCPVMRSCGGCTWLGMPYRKQLARKQQATEELFAPLIARHQWDVSIDPVRGMGGCAGEGSLPAPRAFRYKAVTPFAPSQHGGVRCGFFARGTHRIVHVPDCIVEAPDARHILNAVAHAAESCRIPAYNEDTHRGLLRYAVLRMGWRTDEAMLTLVTSQRQLPRYRAFIEALQRIDGRITTIAQNVNPRVTNAILGNDTHILFGRTHLRDQLLGCTFDISPTAFYQTNPAQTEVLYQLAIEGMGLEEGDVLMDAYCGSGTIGLCAAQTASDAGVNVQVIGVERNAAGVADAKRNAQLNSLEQRARFINDDATSYMKRAAELGERVDVLCFDPPRAGSTPACLDAACAMAPRRIVYVSCNPQTQVRDIEHLARGGYRLTRLTPVDMFPHTEHVETVAILNRVL</sequence>
<reference evidence="6" key="1">
    <citation type="submission" date="2023-06" db="EMBL/GenBank/DDBJ databases">
        <authorList>
            <person name="Zeman M."/>
            <person name="Kubasova T."/>
            <person name="Jahodarova E."/>
            <person name="Nykrynova M."/>
            <person name="Rychlik I."/>
        </authorList>
    </citation>
    <scope>NUCLEOTIDE SEQUENCE</scope>
    <source>
        <strain evidence="6">15_COKtk</strain>
    </source>
</reference>
<evidence type="ECO:0000256" key="4">
    <source>
        <dbReference type="PROSITE-ProRule" id="PRU01024"/>
    </source>
</evidence>
<feature type="binding site" evidence="4">
    <location>
        <position position="271"/>
    </location>
    <ligand>
        <name>S-adenosyl-L-methionine</name>
        <dbReference type="ChEBI" id="CHEBI:59789"/>
    </ligand>
</feature>
<comment type="caution">
    <text evidence="6">The sequence shown here is derived from an EMBL/GenBank/DDBJ whole genome shotgun (WGS) entry which is preliminary data.</text>
</comment>
<feature type="binding site" evidence="4">
    <location>
        <position position="347"/>
    </location>
    <ligand>
        <name>S-adenosyl-L-methionine</name>
        <dbReference type="ChEBI" id="CHEBI:59789"/>
    </ligand>
</feature>
<evidence type="ECO:0000256" key="1">
    <source>
        <dbReference type="ARBA" id="ARBA00022603"/>
    </source>
</evidence>
<gene>
    <name evidence="6" type="primary">rlmD</name>
    <name evidence="6" type="ORF">QVN40_04300</name>
</gene>
<dbReference type="GO" id="GO:0070041">
    <property type="term" value="F:rRNA (uridine-C5-)-methyltransferase activity"/>
    <property type="evidence" value="ECO:0007669"/>
    <property type="project" value="TreeGrafter"/>
</dbReference>
<comment type="similarity">
    <text evidence="4">Belongs to the class I-like SAM-binding methyltransferase superfamily. RNA M5U methyltransferase family.</text>
</comment>
<dbReference type="Gene3D" id="3.40.50.150">
    <property type="entry name" value="Vaccinia Virus protein VP39"/>
    <property type="match status" value="1"/>
</dbReference>
<accession>A0AAW7JPE0</accession>
<dbReference type="PROSITE" id="PS01231">
    <property type="entry name" value="TRMA_2"/>
    <property type="match status" value="1"/>
</dbReference>
<dbReference type="EC" id="2.1.1.190" evidence="6"/>
<dbReference type="RefSeq" id="WP_289826865.1">
    <property type="nucleotide sequence ID" value="NZ_JAUEIR010000003.1"/>
</dbReference>
<dbReference type="Proteomes" id="UP001168505">
    <property type="component" value="Unassembled WGS sequence"/>
</dbReference>
<dbReference type="Pfam" id="PF05958">
    <property type="entry name" value="tRNA_U5-meth_tr"/>
    <property type="match status" value="1"/>
</dbReference>
<keyword evidence="2 4" id="KW-0808">Transferase</keyword>
<protein>
    <submittedName>
        <fullName evidence="6">23S rRNA (Uracil(1939)-C(5))-methyltransferase RlmD</fullName>
        <ecNumber evidence="6">2.1.1.190</ecNumber>
    </submittedName>
</protein>
<dbReference type="PANTHER" id="PTHR11061">
    <property type="entry name" value="RNA M5U METHYLTRANSFERASE"/>
    <property type="match status" value="1"/>
</dbReference>
<evidence type="ECO:0000256" key="5">
    <source>
        <dbReference type="PROSITE-ProRule" id="PRU10015"/>
    </source>
</evidence>
<feature type="active site" evidence="5">
    <location>
        <position position="374"/>
    </location>
</feature>
<dbReference type="InterPro" id="IPR010280">
    <property type="entry name" value="U5_MeTrfase_fam"/>
</dbReference>
<dbReference type="FunFam" id="3.40.50.150:FF:000009">
    <property type="entry name" value="23S rRNA (Uracil(1939)-C(5))-methyltransferase RlmD"/>
    <property type="match status" value="1"/>
</dbReference>
<dbReference type="InterPro" id="IPR029063">
    <property type="entry name" value="SAM-dependent_MTases_sf"/>
</dbReference>
<keyword evidence="3 4" id="KW-0949">S-adenosyl-L-methionine</keyword>
<dbReference type="NCBIfam" id="TIGR00479">
    <property type="entry name" value="rumA"/>
    <property type="match status" value="1"/>
</dbReference>
<keyword evidence="1 4" id="KW-0489">Methyltransferase</keyword>
<dbReference type="SUPFAM" id="SSF53335">
    <property type="entry name" value="S-adenosyl-L-methionine-dependent methyltransferases"/>
    <property type="match status" value="1"/>
</dbReference>
<dbReference type="FunFam" id="2.40.50.1070:FF:000003">
    <property type="entry name" value="23S rRNA (Uracil-5-)-methyltransferase RumA"/>
    <property type="match status" value="1"/>
</dbReference>
<evidence type="ECO:0000256" key="3">
    <source>
        <dbReference type="ARBA" id="ARBA00022691"/>
    </source>
</evidence>
<dbReference type="Gene3D" id="2.40.50.1070">
    <property type="match status" value="1"/>
</dbReference>